<dbReference type="SUPFAM" id="SSF89392">
    <property type="entry name" value="Prokaryotic lipoproteins and lipoprotein localization factors"/>
    <property type="match status" value="1"/>
</dbReference>
<evidence type="ECO:0000256" key="2">
    <source>
        <dbReference type="ARBA" id="ARBA00009194"/>
    </source>
</evidence>
<sequence>MQPTQNRRRLAAAVLAFAATSTLAACGSGSAEKPEAAAEAAPGLEAGSKLSEADAKKLLETAVDAMPTVHVTMDIKAVEGGKNVTADSEGDFQSEPAAFQSKMTVDEAGTTSTVELISVGESTYMRVDDEKQWMKDDGMLSGMVTAMMPSPFALIESIEGEVSDDSTTYVGQEEIAGTDAARYSIAVGQAVTGEGEGTLDGWVDSDGKLVRVLLAMGENNEISVDFSNHGEKLTIAEPPAADLMDMG</sequence>
<reference evidence="5 6" key="1">
    <citation type="submission" date="2020-07" db="EMBL/GenBank/DDBJ databases">
        <title>Sequencing the genomes of 1000 actinobacteria strains.</title>
        <authorList>
            <person name="Klenk H.-P."/>
        </authorList>
    </citation>
    <scope>NUCLEOTIDE SEQUENCE [LARGE SCALE GENOMIC DNA]</scope>
    <source>
        <strain evidence="5 6">DSM 26487</strain>
    </source>
</reference>
<dbReference type="InterPro" id="IPR009830">
    <property type="entry name" value="LppX/LprAFG"/>
</dbReference>
<evidence type="ECO:0000256" key="3">
    <source>
        <dbReference type="ARBA" id="ARBA00022475"/>
    </source>
</evidence>
<proteinExistence type="inferred from homology"/>
<evidence type="ECO:0008006" key="7">
    <source>
        <dbReference type="Google" id="ProtNLM"/>
    </source>
</evidence>
<gene>
    <name evidence="5" type="ORF">BJ988_002683</name>
</gene>
<dbReference type="InterPro" id="IPR029046">
    <property type="entry name" value="LolA/LolB/LppX"/>
</dbReference>
<comment type="caution">
    <text evidence="5">The sequence shown here is derived from an EMBL/GenBank/DDBJ whole genome shotgun (WGS) entry which is preliminary data.</text>
</comment>
<dbReference type="RefSeq" id="WP_179658448.1">
    <property type="nucleotide sequence ID" value="NZ_JACBZR010000001.1"/>
</dbReference>
<organism evidence="5 6">
    <name type="scientific">Nocardioides panzhihuensis</name>
    <dbReference type="NCBI Taxonomy" id="860243"/>
    <lineage>
        <taxon>Bacteria</taxon>
        <taxon>Bacillati</taxon>
        <taxon>Actinomycetota</taxon>
        <taxon>Actinomycetes</taxon>
        <taxon>Propionibacteriales</taxon>
        <taxon>Nocardioidaceae</taxon>
        <taxon>Nocardioides</taxon>
    </lineage>
</organism>
<name>A0A7Z0ISM8_9ACTN</name>
<dbReference type="EMBL" id="JACBZR010000001">
    <property type="protein sequence ID" value="NYI78035.1"/>
    <property type="molecule type" value="Genomic_DNA"/>
</dbReference>
<accession>A0A7Z0ISM8</accession>
<keyword evidence="6" id="KW-1185">Reference proteome</keyword>
<dbReference type="PROSITE" id="PS51257">
    <property type="entry name" value="PROKAR_LIPOPROTEIN"/>
    <property type="match status" value="1"/>
</dbReference>
<dbReference type="Proteomes" id="UP000564496">
    <property type="component" value="Unassembled WGS sequence"/>
</dbReference>
<protein>
    <recommendedName>
        <fullName evidence="7">LppX_LprAFG lipoprotein</fullName>
    </recommendedName>
</protein>
<keyword evidence="3" id="KW-1003">Cell membrane</keyword>
<comment type="similarity">
    <text evidence="2">Belongs to the LppX/LprAFG lipoprotein family.</text>
</comment>
<evidence type="ECO:0000256" key="1">
    <source>
        <dbReference type="ARBA" id="ARBA00004196"/>
    </source>
</evidence>
<dbReference type="Gene3D" id="2.50.20.20">
    <property type="match status" value="1"/>
</dbReference>
<dbReference type="AlphaFoldDB" id="A0A7Z0ISM8"/>
<feature type="signal peptide" evidence="4">
    <location>
        <begin position="1"/>
        <end position="24"/>
    </location>
</feature>
<evidence type="ECO:0000313" key="6">
    <source>
        <dbReference type="Proteomes" id="UP000564496"/>
    </source>
</evidence>
<comment type="subcellular location">
    <subcellularLocation>
        <location evidence="1">Cell envelope</location>
    </subcellularLocation>
</comment>
<dbReference type="Pfam" id="PF07161">
    <property type="entry name" value="LppX_LprAFG"/>
    <property type="match status" value="1"/>
</dbReference>
<evidence type="ECO:0000313" key="5">
    <source>
        <dbReference type="EMBL" id="NYI78035.1"/>
    </source>
</evidence>
<evidence type="ECO:0000256" key="4">
    <source>
        <dbReference type="SAM" id="SignalP"/>
    </source>
</evidence>
<feature type="chain" id="PRO_5039553948" description="LppX_LprAFG lipoprotein" evidence="4">
    <location>
        <begin position="25"/>
        <end position="247"/>
    </location>
</feature>
<keyword evidence="4" id="KW-0732">Signal</keyword>
<dbReference type="GO" id="GO:0030313">
    <property type="term" value="C:cell envelope"/>
    <property type="evidence" value="ECO:0007669"/>
    <property type="project" value="UniProtKB-SubCell"/>
</dbReference>
<keyword evidence="3" id="KW-0472">Membrane</keyword>